<dbReference type="InterPro" id="IPR001345">
    <property type="entry name" value="PG/BPGM_mutase_AS"/>
</dbReference>
<comment type="caution">
    <text evidence="9">The sequence shown here is derived from an EMBL/GenBank/DDBJ whole genome shotgun (WGS) entry which is preliminary data.</text>
</comment>
<dbReference type="InParanoid" id="G4U314"/>
<feature type="region of interest" description="Disordered" evidence="7">
    <location>
        <begin position="88"/>
        <end position="108"/>
    </location>
</feature>
<dbReference type="STRING" id="1109443.G4U314"/>
<dbReference type="PRINTS" id="PR00991">
    <property type="entry name" value="6PFRUCTKNASE"/>
</dbReference>
<feature type="region of interest" description="Disordered" evidence="7">
    <location>
        <begin position="1"/>
        <end position="75"/>
    </location>
</feature>
<dbReference type="GO" id="GO:0003873">
    <property type="term" value="F:6-phosphofructo-2-kinase activity"/>
    <property type="evidence" value="ECO:0007669"/>
    <property type="project" value="InterPro"/>
</dbReference>
<feature type="binding site" evidence="6">
    <location>
        <begin position="345"/>
        <end position="352"/>
    </location>
    <ligand>
        <name>substrate</name>
    </ligand>
</feature>
<feature type="compositionally biased region" description="Basic and acidic residues" evidence="7">
    <location>
        <begin position="1"/>
        <end position="11"/>
    </location>
</feature>
<evidence type="ECO:0000256" key="2">
    <source>
        <dbReference type="ARBA" id="ARBA00013067"/>
    </source>
</evidence>
<protein>
    <recommendedName>
        <fullName evidence="2">fructose-2,6-bisphosphate 2-phosphatase</fullName>
        <ecNumber evidence="2">3.1.3.46</ecNumber>
    </recommendedName>
</protein>
<evidence type="ECO:0000313" key="10">
    <source>
        <dbReference type="Proteomes" id="UP000007148"/>
    </source>
</evidence>
<dbReference type="GO" id="GO:0005524">
    <property type="term" value="F:ATP binding"/>
    <property type="evidence" value="ECO:0007669"/>
    <property type="project" value="UniProtKB-KW"/>
</dbReference>
<dbReference type="EC" id="3.1.3.46" evidence="2"/>
<dbReference type="PANTHER" id="PTHR10606:SF44">
    <property type="entry name" value="6-PHOSPHOFRUCTO 2-KINASE_FRUCTOSE 2,6-BISPHOSPHATASE LONG FORM"/>
    <property type="match status" value="1"/>
</dbReference>
<dbReference type="Gene3D" id="3.40.50.300">
    <property type="entry name" value="P-loop containing nucleotide triphosphate hydrolases"/>
    <property type="match status" value="1"/>
</dbReference>
<comment type="similarity">
    <text evidence="1">In the C-terminal section; belongs to the phosphoglycerate mutase family.</text>
</comment>
<dbReference type="FunCoup" id="G4U314">
    <property type="interactions" value="215"/>
</dbReference>
<dbReference type="FunFam" id="3.40.50.1240:FF:000005">
    <property type="entry name" value="GpmB, Fructose-2,6-bisphosphatase"/>
    <property type="match status" value="1"/>
</dbReference>
<dbReference type="eggNOG" id="KOG0234">
    <property type="taxonomic scope" value="Eukaryota"/>
</dbReference>
<dbReference type="GO" id="GO:0006000">
    <property type="term" value="P:fructose metabolic process"/>
    <property type="evidence" value="ECO:0007669"/>
    <property type="project" value="InterPro"/>
</dbReference>
<dbReference type="Gene3D" id="3.40.50.1240">
    <property type="entry name" value="Phosphoglycerate mutase-like"/>
    <property type="match status" value="1"/>
</dbReference>
<dbReference type="InterPro" id="IPR003094">
    <property type="entry name" value="6Pfruct_kin"/>
</dbReference>
<dbReference type="PROSITE" id="PS00175">
    <property type="entry name" value="PG_MUTASE"/>
    <property type="match status" value="1"/>
</dbReference>
<dbReference type="InterPro" id="IPR013079">
    <property type="entry name" value="6Phosfructo_kin"/>
</dbReference>
<evidence type="ECO:0000256" key="4">
    <source>
        <dbReference type="ARBA" id="ARBA00022801"/>
    </source>
</evidence>
<dbReference type="HOGENOM" id="CLU_006383_6_1_1"/>
<dbReference type="InterPro" id="IPR027417">
    <property type="entry name" value="P-loop_NTPase"/>
</dbReference>
<dbReference type="Pfam" id="PF01591">
    <property type="entry name" value="6PF2K"/>
    <property type="match status" value="1"/>
</dbReference>
<evidence type="ECO:0000259" key="8">
    <source>
        <dbReference type="Pfam" id="PF01591"/>
    </source>
</evidence>
<evidence type="ECO:0000313" key="9">
    <source>
        <dbReference type="EMBL" id="CCA77980.1"/>
    </source>
</evidence>
<keyword evidence="10" id="KW-1185">Reference proteome</keyword>
<dbReference type="OrthoDB" id="267323at2759"/>
<dbReference type="GO" id="GO:0006003">
    <property type="term" value="P:fructose 2,6-bisphosphate metabolic process"/>
    <property type="evidence" value="ECO:0007669"/>
    <property type="project" value="InterPro"/>
</dbReference>
<evidence type="ECO:0000256" key="3">
    <source>
        <dbReference type="ARBA" id="ARBA00022741"/>
    </source>
</evidence>
<dbReference type="Proteomes" id="UP000007148">
    <property type="component" value="Unassembled WGS sequence"/>
</dbReference>
<name>G4U314_SERID</name>
<dbReference type="EMBL" id="CAFZ01001878">
    <property type="protein sequence ID" value="CCA77980.1"/>
    <property type="molecule type" value="Genomic_DNA"/>
</dbReference>
<evidence type="ECO:0000256" key="1">
    <source>
        <dbReference type="ARBA" id="ARBA00008408"/>
    </source>
</evidence>
<dbReference type="OMA" id="RWIQERC"/>
<proteinExistence type="inferred from homology"/>
<dbReference type="CDD" id="cd07067">
    <property type="entry name" value="HP_PGM_like"/>
    <property type="match status" value="1"/>
</dbReference>
<dbReference type="GO" id="GO:0005829">
    <property type="term" value="C:cytosol"/>
    <property type="evidence" value="ECO:0007669"/>
    <property type="project" value="TreeGrafter"/>
</dbReference>
<keyword evidence="3" id="KW-0547">Nucleotide-binding</keyword>
<gene>
    <name evidence="9" type="ORF">PIIN_00694</name>
</gene>
<evidence type="ECO:0000256" key="7">
    <source>
        <dbReference type="SAM" id="MobiDB-lite"/>
    </source>
</evidence>
<dbReference type="FunFam" id="3.40.50.300:FF:000644">
    <property type="entry name" value="GpmB, Fructose-2,6-bisphosphatase"/>
    <property type="match status" value="1"/>
</dbReference>
<reference evidence="9 10" key="1">
    <citation type="journal article" date="2011" name="PLoS Pathog.">
        <title>Endophytic Life Strategies Decoded by Genome and Transcriptome Analyses of the Mutualistic Root Symbiont Piriformospora indica.</title>
        <authorList>
            <person name="Zuccaro A."/>
            <person name="Lahrmann U."/>
            <person name="Guldener U."/>
            <person name="Langen G."/>
            <person name="Pfiffi S."/>
            <person name="Biedenkopf D."/>
            <person name="Wong P."/>
            <person name="Samans B."/>
            <person name="Grimm C."/>
            <person name="Basiewicz M."/>
            <person name="Murat C."/>
            <person name="Martin F."/>
            <person name="Kogel K.H."/>
        </authorList>
    </citation>
    <scope>NUCLEOTIDE SEQUENCE [LARGE SCALE GENOMIC DNA]</scope>
    <source>
        <strain evidence="9 10">DSM 11827</strain>
    </source>
</reference>
<sequence>MSENTQEDHLKQASAHPAPADGTTHQESALGLQTGSNPVITTQDVSTESASGPVVDSATSAEPETKPSSGNLRPGFFAAGGSLMRKFDEVQSRRASRPSSPPPAIVGIGNKVAPPDYSEEKIVLAMVGLPARGKSYLSNKLTRYLKWLEYDVKVFNVGNLRRSKAKSRASRTGKKEVHSANFFSNENDEATKERETLAEESLEMLISWLYQGGNVAIHDATNSTKSRRAKIEARVSREPNFSLIFLESWCDDPEIIAANVDLKVSAGDPDYMNMSREEARKDFLARIKQYEAVYQTITEPHLSYMRIANVGSQVTVHRIHGYLQSRIAFYLMNLHLKPRSIFMSRHGESMYNVEGKIGGDAPLSPRGMLYANALPGLIKDNLGDANLTVWTSTLQRTIQTAQFLPFTKLTWKSLDELDAGVCDGMTYEEIEEAYPEDFANRDDDKFNYRYRGGESYRDVVLRLEPVIMELERQENILIVGHQAILRCLYAYFHNLPQDDLPYIKIPLHTVIKLTPKAYGCDEERYKVGIDAVDTHRPKPGATKSTLDAAQNTTARVFEVAPDVPVV</sequence>
<dbReference type="PANTHER" id="PTHR10606">
    <property type="entry name" value="6-PHOSPHOFRUCTO-2-KINASE/FRUCTOSE-2,6-BISPHOSPHATASE"/>
    <property type="match status" value="1"/>
</dbReference>
<dbReference type="InterPro" id="IPR029033">
    <property type="entry name" value="His_PPase_superfam"/>
</dbReference>
<dbReference type="SUPFAM" id="SSF53254">
    <property type="entry name" value="Phosphoglycerate mutase-like"/>
    <property type="match status" value="1"/>
</dbReference>
<dbReference type="SUPFAM" id="SSF52540">
    <property type="entry name" value="P-loop containing nucleoside triphosphate hydrolases"/>
    <property type="match status" value="1"/>
</dbReference>
<accession>G4U314</accession>
<dbReference type="SMART" id="SM00855">
    <property type="entry name" value="PGAM"/>
    <property type="match status" value="1"/>
</dbReference>
<evidence type="ECO:0000256" key="5">
    <source>
        <dbReference type="ARBA" id="ARBA00022840"/>
    </source>
</evidence>
<dbReference type="Pfam" id="PF00300">
    <property type="entry name" value="His_Phos_1"/>
    <property type="match status" value="1"/>
</dbReference>
<feature type="compositionally biased region" description="Polar residues" evidence="7">
    <location>
        <begin position="57"/>
        <end position="71"/>
    </location>
</feature>
<keyword evidence="5" id="KW-0067">ATP-binding</keyword>
<feature type="compositionally biased region" description="Polar residues" evidence="7">
    <location>
        <begin position="23"/>
        <end position="50"/>
    </location>
</feature>
<feature type="domain" description="6-phosphofructo-2-kinase" evidence="8">
    <location>
        <begin position="116"/>
        <end position="338"/>
    </location>
</feature>
<keyword evidence="4" id="KW-0378">Hydrolase</keyword>
<feature type="binding site" evidence="6">
    <location>
        <position position="396"/>
    </location>
    <ligand>
        <name>substrate</name>
    </ligand>
</feature>
<organism evidence="9 10">
    <name type="scientific">Serendipita indica (strain DSM 11827)</name>
    <name type="common">Root endophyte fungus</name>
    <name type="synonym">Piriformospora indica</name>
    <dbReference type="NCBI Taxonomy" id="1109443"/>
    <lineage>
        <taxon>Eukaryota</taxon>
        <taxon>Fungi</taxon>
        <taxon>Dikarya</taxon>
        <taxon>Basidiomycota</taxon>
        <taxon>Agaricomycotina</taxon>
        <taxon>Agaricomycetes</taxon>
        <taxon>Sebacinales</taxon>
        <taxon>Serendipitaceae</taxon>
        <taxon>Serendipita</taxon>
    </lineage>
</organism>
<evidence type="ECO:0000256" key="6">
    <source>
        <dbReference type="PIRSR" id="PIRSR613078-2"/>
    </source>
</evidence>
<dbReference type="InterPro" id="IPR013078">
    <property type="entry name" value="His_Pase_superF_clade-1"/>
</dbReference>
<dbReference type="GO" id="GO:0004331">
    <property type="term" value="F:fructose-2,6-bisphosphate 2-phosphatase activity"/>
    <property type="evidence" value="ECO:0007669"/>
    <property type="project" value="UniProtKB-EC"/>
</dbReference>
<dbReference type="AlphaFoldDB" id="G4U314"/>